<dbReference type="AlphaFoldDB" id="A0A917ANY7"/>
<accession>A0A917ANY7</accession>
<dbReference type="RefSeq" id="WP_188682866.1">
    <property type="nucleotide sequence ID" value="NZ_BMIS01000002.1"/>
</dbReference>
<evidence type="ECO:0000256" key="5">
    <source>
        <dbReference type="SAM" id="Phobius"/>
    </source>
</evidence>
<evidence type="ECO:0000256" key="1">
    <source>
        <dbReference type="ARBA" id="ARBA00004651"/>
    </source>
</evidence>
<dbReference type="EMBL" id="BMIS01000002">
    <property type="protein sequence ID" value="GGE63228.1"/>
    <property type="molecule type" value="Genomic_DNA"/>
</dbReference>
<dbReference type="InterPro" id="IPR036259">
    <property type="entry name" value="MFS_trans_sf"/>
</dbReference>
<feature type="transmembrane region" description="Helical" evidence="5">
    <location>
        <begin position="104"/>
        <end position="126"/>
    </location>
</feature>
<evidence type="ECO:0000256" key="2">
    <source>
        <dbReference type="ARBA" id="ARBA00022692"/>
    </source>
</evidence>
<dbReference type="InterPro" id="IPR052524">
    <property type="entry name" value="MFS_Cyanate_Porter"/>
</dbReference>
<keyword evidence="8" id="KW-1185">Reference proteome</keyword>
<name>A0A917ANY7_9MICC</name>
<feature type="transmembrane region" description="Helical" evidence="5">
    <location>
        <begin position="44"/>
        <end position="68"/>
    </location>
</feature>
<feature type="transmembrane region" description="Helical" evidence="5">
    <location>
        <begin position="218"/>
        <end position="242"/>
    </location>
</feature>
<dbReference type="InterPro" id="IPR020846">
    <property type="entry name" value="MFS_dom"/>
</dbReference>
<dbReference type="SUPFAM" id="SSF103473">
    <property type="entry name" value="MFS general substrate transporter"/>
    <property type="match status" value="1"/>
</dbReference>
<reference evidence="7" key="1">
    <citation type="journal article" date="2014" name="Int. J. Syst. Evol. Microbiol.">
        <title>Complete genome sequence of Corynebacterium casei LMG S-19264T (=DSM 44701T), isolated from a smear-ripened cheese.</title>
        <authorList>
            <consortium name="US DOE Joint Genome Institute (JGI-PGF)"/>
            <person name="Walter F."/>
            <person name="Albersmeier A."/>
            <person name="Kalinowski J."/>
            <person name="Ruckert C."/>
        </authorList>
    </citation>
    <scope>NUCLEOTIDE SEQUENCE</scope>
    <source>
        <strain evidence="7">CGMCC 1.15388</strain>
    </source>
</reference>
<feature type="transmembrane region" description="Helical" evidence="5">
    <location>
        <begin position="165"/>
        <end position="185"/>
    </location>
</feature>
<feature type="transmembrane region" description="Helical" evidence="5">
    <location>
        <begin position="372"/>
        <end position="393"/>
    </location>
</feature>
<dbReference type="Gene3D" id="1.20.1250.20">
    <property type="entry name" value="MFS general substrate transporter like domains"/>
    <property type="match status" value="1"/>
</dbReference>
<dbReference type="PANTHER" id="PTHR23523:SF2">
    <property type="entry name" value="2-NITROIMIDAZOLE TRANSPORTER"/>
    <property type="match status" value="1"/>
</dbReference>
<dbReference type="Proteomes" id="UP000633136">
    <property type="component" value="Unassembled WGS sequence"/>
</dbReference>
<feature type="domain" description="Major facilitator superfamily (MFS) profile" evidence="6">
    <location>
        <begin position="12"/>
        <end position="402"/>
    </location>
</feature>
<feature type="transmembrane region" description="Helical" evidence="5">
    <location>
        <begin position="285"/>
        <end position="304"/>
    </location>
</feature>
<evidence type="ECO:0000313" key="7">
    <source>
        <dbReference type="EMBL" id="GGE63228.1"/>
    </source>
</evidence>
<dbReference type="InterPro" id="IPR011701">
    <property type="entry name" value="MFS"/>
</dbReference>
<keyword evidence="2 5" id="KW-0812">Transmembrane</keyword>
<dbReference type="GO" id="GO:0022857">
    <property type="term" value="F:transmembrane transporter activity"/>
    <property type="evidence" value="ECO:0007669"/>
    <property type="project" value="InterPro"/>
</dbReference>
<dbReference type="GO" id="GO:0005886">
    <property type="term" value="C:plasma membrane"/>
    <property type="evidence" value="ECO:0007669"/>
    <property type="project" value="UniProtKB-SubCell"/>
</dbReference>
<protein>
    <submittedName>
        <fullName evidence="7">MFS transporter</fullName>
    </submittedName>
</protein>
<evidence type="ECO:0000313" key="8">
    <source>
        <dbReference type="Proteomes" id="UP000633136"/>
    </source>
</evidence>
<gene>
    <name evidence="7" type="ORF">GCM10011401_07920</name>
</gene>
<organism evidence="7 8">
    <name type="scientific">Nesterenkonia cremea</name>
    <dbReference type="NCBI Taxonomy" id="1882340"/>
    <lineage>
        <taxon>Bacteria</taxon>
        <taxon>Bacillati</taxon>
        <taxon>Actinomycetota</taxon>
        <taxon>Actinomycetes</taxon>
        <taxon>Micrococcales</taxon>
        <taxon>Micrococcaceae</taxon>
        <taxon>Nesterenkonia</taxon>
    </lineage>
</organism>
<dbReference type="PROSITE" id="PS50850">
    <property type="entry name" value="MFS"/>
    <property type="match status" value="1"/>
</dbReference>
<feature type="transmembrane region" description="Helical" evidence="5">
    <location>
        <begin position="138"/>
        <end position="159"/>
    </location>
</feature>
<proteinExistence type="predicted"/>
<keyword evidence="4 5" id="KW-0472">Membrane</keyword>
<feature type="transmembrane region" description="Helical" evidence="5">
    <location>
        <begin position="310"/>
        <end position="332"/>
    </location>
</feature>
<dbReference type="PANTHER" id="PTHR23523">
    <property type="match status" value="1"/>
</dbReference>
<evidence type="ECO:0000256" key="3">
    <source>
        <dbReference type="ARBA" id="ARBA00022989"/>
    </source>
</evidence>
<feature type="transmembrane region" description="Helical" evidence="5">
    <location>
        <begin position="80"/>
        <end position="98"/>
    </location>
</feature>
<sequence length="406" mass="42384">MGQRHSVAPSRLLLVATVLVVAANLRPAITLVGPLIERIGAETGMSAAALGVLGALPVFTFAAVSLFVHLLARRWSLEPVITAALGILVLGTLLRAAPGLPYSLFAGTIILAAAVGVVNVLLPIVVRRDFPDRVPMMTGAYTAALTAVASVASGIAVPLADGIGWQYALASAALVAVVGTALWSLRLRRGHAAADRPQPAEEALPAERPAERSVWRSGLAWQVALFFGLQASMFYFLLTWLAAIHTYHGFSERAGGYSVAAYQGIGIIGTLTVGRLMQRLDDHRWVALGLGTAMAAGLCGMLALPALMPLWAMVCGFASTSTLLLAMTMISLRANSPEQSTQLSGMAQGLGYIIAGSLPILAGTVFDATGSWVPSLGAALAVTAVYTAIGWFCGRNVHIRPAEQRA</sequence>
<dbReference type="Pfam" id="PF07690">
    <property type="entry name" value="MFS_1"/>
    <property type="match status" value="1"/>
</dbReference>
<keyword evidence="3 5" id="KW-1133">Transmembrane helix</keyword>
<evidence type="ECO:0000259" key="6">
    <source>
        <dbReference type="PROSITE" id="PS50850"/>
    </source>
</evidence>
<comment type="caution">
    <text evidence="7">The sequence shown here is derived from an EMBL/GenBank/DDBJ whole genome shotgun (WGS) entry which is preliminary data.</text>
</comment>
<evidence type="ECO:0000256" key="4">
    <source>
        <dbReference type="ARBA" id="ARBA00023136"/>
    </source>
</evidence>
<reference evidence="7" key="2">
    <citation type="submission" date="2020-09" db="EMBL/GenBank/DDBJ databases">
        <authorList>
            <person name="Sun Q."/>
            <person name="Zhou Y."/>
        </authorList>
    </citation>
    <scope>NUCLEOTIDE SEQUENCE</scope>
    <source>
        <strain evidence="7">CGMCC 1.15388</strain>
    </source>
</reference>
<feature type="transmembrane region" description="Helical" evidence="5">
    <location>
        <begin position="254"/>
        <end position="273"/>
    </location>
</feature>
<comment type="subcellular location">
    <subcellularLocation>
        <location evidence="1">Cell membrane</location>
        <topology evidence="1">Multi-pass membrane protein</topology>
    </subcellularLocation>
</comment>
<feature type="transmembrane region" description="Helical" evidence="5">
    <location>
        <begin position="344"/>
        <end position="366"/>
    </location>
</feature>